<name>A0A562THY5_9HYPH</name>
<reference evidence="5 6" key="1">
    <citation type="submission" date="2019-07" db="EMBL/GenBank/DDBJ databases">
        <title>Genomic Encyclopedia of Archaeal and Bacterial Type Strains, Phase II (KMG-II): from individual species to whole genera.</title>
        <authorList>
            <person name="Goeker M."/>
        </authorList>
    </citation>
    <scope>NUCLEOTIDE SEQUENCE [LARGE SCALE GENOMIC DNA]</scope>
    <source>
        <strain evidence="5 6">ATCC BAA-252</strain>
    </source>
</reference>
<dbReference type="PRINTS" id="PR00081">
    <property type="entry name" value="GDHRDH"/>
</dbReference>
<dbReference type="OrthoDB" id="9781689at2"/>
<organism evidence="5 6">
    <name type="scientific">Roseibium hamelinense</name>
    <dbReference type="NCBI Taxonomy" id="150831"/>
    <lineage>
        <taxon>Bacteria</taxon>
        <taxon>Pseudomonadati</taxon>
        <taxon>Pseudomonadota</taxon>
        <taxon>Alphaproteobacteria</taxon>
        <taxon>Hyphomicrobiales</taxon>
        <taxon>Stappiaceae</taxon>
        <taxon>Roseibium</taxon>
    </lineage>
</organism>
<proteinExistence type="inferred from homology"/>
<evidence type="ECO:0000259" key="4">
    <source>
        <dbReference type="SMART" id="SM00822"/>
    </source>
</evidence>
<dbReference type="InterPro" id="IPR020904">
    <property type="entry name" value="Sc_DH/Rdtase_CS"/>
</dbReference>
<dbReference type="AlphaFoldDB" id="A0A562THY5"/>
<dbReference type="SMART" id="SM00822">
    <property type="entry name" value="PKS_KR"/>
    <property type="match status" value="1"/>
</dbReference>
<keyword evidence="6" id="KW-1185">Reference proteome</keyword>
<evidence type="ECO:0000313" key="5">
    <source>
        <dbReference type="EMBL" id="TWI93192.1"/>
    </source>
</evidence>
<dbReference type="Pfam" id="PF00106">
    <property type="entry name" value="adh_short"/>
    <property type="match status" value="1"/>
</dbReference>
<dbReference type="PANTHER" id="PTHR44196:SF1">
    <property type="entry name" value="DEHYDROGENASE_REDUCTASE SDR FAMILY MEMBER 7B"/>
    <property type="match status" value="1"/>
</dbReference>
<accession>A0A562THY5</accession>
<evidence type="ECO:0000256" key="3">
    <source>
        <dbReference type="RuleBase" id="RU000363"/>
    </source>
</evidence>
<dbReference type="InterPro" id="IPR036291">
    <property type="entry name" value="NAD(P)-bd_dom_sf"/>
</dbReference>
<dbReference type="PROSITE" id="PS00061">
    <property type="entry name" value="ADH_SHORT"/>
    <property type="match status" value="1"/>
</dbReference>
<dbReference type="RefSeq" id="WP_145340679.1">
    <property type="nucleotide sequence ID" value="NZ_SMLY01000087.1"/>
</dbReference>
<sequence length="265" mass="28086">MKTALITGGAGGLGQALAAELRKHGWFTALIDLPGPALEALSSLPNTLPLACDVTDPNALANACRVLRAERPSLDLAVYNAGLTHIGPAGSLQPEAHRHLFEVNYFSAVHLAQHLILDLRQTRGVHLAISSVAGFAPLTHRAAYAASKHALEGFFKSLRSEEAPYGVACLVAAPSFIATNSGNSQKTANGLARPGSAKDGLDEMPAAVAARTIFQGLSAKTPFIPVGRVARFAHIANRLSPALYQRLMERRFQVSMTEKGYETSS</sequence>
<dbReference type="PRINTS" id="PR00080">
    <property type="entry name" value="SDRFAMILY"/>
</dbReference>
<comment type="similarity">
    <text evidence="1 3">Belongs to the short-chain dehydrogenases/reductases (SDR) family.</text>
</comment>
<dbReference type="EMBL" id="VLLF01000001">
    <property type="protein sequence ID" value="TWI93192.1"/>
    <property type="molecule type" value="Genomic_DNA"/>
</dbReference>
<dbReference type="Proteomes" id="UP000320593">
    <property type="component" value="Unassembled WGS sequence"/>
</dbReference>
<comment type="caution">
    <text evidence="5">The sequence shown here is derived from an EMBL/GenBank/DDBJ whole genome shotgun (WGS) entry which is preliminary data.</text>
</comment>
<protein>
    <submittedName>
        <fullName evidence="5">Short-subunit dehydrogenase</fullName>
    </submittedName>
</protein>
<feature type="domain" description="Ketoreductase" evidence="4">
    <location>
        <begin position="2"/>
        <end position="176"/>
    </location>
</feature>
<dbReference type="PANTHER" id="PTHR44196">
    <property type="entry name" value="DEHYDROGENASE/REDUCTASE SDR FAMILY MEMBER 7B"/>
    <property type="match status" value="1"/>
</dbReference>
<evidence type="ECO:0000256" key="2">
    <source>
        <dbReference type="ARBA" id="ARBA00023002"/>
    </source>
</evidence>
<dbReference type="SUPFAM" id="SSF51735">
    <property type="entry name" value="NAD(P)-binding Rossmann-fold domains"/>
    <property type="match status" value="1"/>
</dbReference>
<gene>
    <name evidence="5" type="ORF">JM93_00747</name>
</gene>
<evidence type="ECO:0000313" key="6">
    <source>
        <dbReference type="Proteomes" id="UP000320593"/>
    </source>
</evidence>
<dbReference type="Gene3D" id="3.40.50.720">
    <property type="entry name" value="NAD(P)-binding Rossmann-like Domain"/>
    <property type="match status" value="1"/>
</dbReference>
<dbReference type="InterPro" id="IPR057326">
    <property type="entry name" value="KR_dom"/>
</dbReference>
<dbReference type="InterPro" id="IPR002347">
    <property type="entry name" value="SDR_fam"/>
</dbReference>
<evidence type="ECO:0000256" key="1">
    <source>
        <dbReference type="ARBA" id="ARBA00006484"/>
    </source>
</evidence>
<dbReference type="GO" id="GO:0016491">
    <property type="term" value="F:oxidoreductase activity"/>
    <property type="evidence" value="ECO:0007669"/>
    <property type="project" value="UniProtKB-KW"/>
</dbReference>
<dbReference type="GO" id="GO:0016020">
    <property type="term" value="C:membrane"/>
    <property type="evidence" value="ECO:0007669"/>
    <property type="project" value="TreeGrafter"/>
</dbReference>
<keyword evidence="2" id="KW-0560">Oxidoreductase</keyword>